<keyword evidence="2" id="KW-1185">Reference proteome</keyword>
<sequence>MIVLSQRNARLAYESYRGRGIVKSIDTIKRGLAIAMLLSTGMAEGSEQSQNIWQFIPAARSAIKSLSIDNLDDSLLTFRLSHENEYIKFYTAEPVKLADGLLIADIELRLSKSRQDMTPLLVFSPYNQCVTLASIKEHYHDLNITDYPRGRSEKEVTSFTTPADTNGQKISFSFTVKDPDCLARVVIAGD</sequence>
<gene>
    <name evidence="1" type="ORF">EV102420_21_00040</name>
</gene>
<dbReference type="EMBL" id="BBMZ01000021">
    <property type="protein sequence ID" value="GAL59569.1"/>
    <property type="molecule type" value="Genomic_DNA"/>
</dbReference>
<dbReference type="eggNOG" id="ENOG5032A12">
    <property type="taxonomic scope" value="Bacteria"/>
</dbReference>
<proteinExistence type="predicted"/>
<protein>
    <submittedName>
        <fullName evidence="1">Uncharacterized protein</fullName>
    </submittedName>
</protein>
<dbReference type="STRING" id="1115515.EV102420_21_00040"/>
<organism evidence="1 2">
    <name type="scientific">Pseudescherichia vulneris NBRC 102420</name>
    <dbReference type="NCBI Taxonomy" id="1115515"/>
    <lineage>
        <taxon>Bacteria</taxon>
        <taxon>Pseudomonadati</taxon>
        <taxon>Pseudomonadota</taxon>
        <taxon>Gammaproteobacteria</taxon>
        <taxon>Enterobacterales</taxon>
        <taxon>Enterobacteriaceae</taxon>
        <taxon>Pseudescherichia</taxon>
    </lineage>
</organism>
<accession>A0A090V8I7</accession>
<dbReference type="AlphaFoldDB" id="A0A090V8I7"/>
<comment type="caution">
    <text evidence="1">The sequence shown here is derived from an EMBL/GenBank/DDBJ whole genome shotgun (WGS) entry which is preliminary data.</text>
</comment>
<reference evidence="1 2" key="1">
    <citation type="submission" date="2014-09" db="EMBL/GenBank/DDBJ databases">
        <title>Whole genome shotgun sequence of Escherichia vulneris NBRC 102420.</title>
        <authorList>
            <person name="Yoshida Y."/>
            <person name="Hosoyama A."/>
            <person name="Tsuchikane K."/>
            <person name="Ohji S."/>
            <person name="Ichikawa N."/>
            <person name="Kimura A."/>
            <person name="Yamazoe A."/>
            <person name="Ezaki T."/>
            <person name="Fujita N."/>
        </authorList>
    </citation>
    <scope>NUCLEOTIDE SEQUENCE [LARGE SCALE GENOMIC DNA]</scope>
    <source>
        <strain evidence="1 2">NBRC 102420</strain>
    </source>
</reference>
<evidence type="ECO:0000313" key="1">
    <source>
        <dbReference type="EMBL" id="GAL59569.1"/>
    </source>
</evidence>
<name>A0A090V8I7_PSEVU</name>
<dbReference type="Proteomes" id="UP000029462">
    <property type="component" value="Unassembled WGS sequence"/>
</dbReference>
<evidence type="ECO:0000313" key="2">
    <source>
        <dbReference type="Proteomes" id="UP000029462"/>
    </source>
</evidence>